<dbReference type="GeneID" id="40267195"/>
<keyword evidence="1" id="KW-0812">Transmembrane</keyword>
<evidence type="ECO:0000313" key="3">
    <source>
        <dbReference type="Proteomes" id="UP000302218"/>
    </source>
</evidence>
<name>A0A4P8WKQ0_9EURY</name>
<keyword evidence="1" id="KW-1133">Transmembrane helix</keyword>
<evidence type="ECO:0000313" key="2">
    <source>
        <dbReference type="EMBL" id="QCS44128.1"/>
    </source>
</evidence>
<feature type="transmembrane region" description="Helical" evidence="1">
    <location>
        <begin position="29"/>
        <end position="49"/>
    </location>
</feature>
<organism evidence="2 3">
    <name type="scientific">Natrinema versiforme</name>
    <dbReference type="NCBI Taxonomy" id="88724"/>
    <lineage>
        <taxon>Archaea</taxon>
        <taxon>Methanobacteriati</taxon>
        <taxon>Methanobacteriota</taxon>
        <taxon>Stenosarchaea group</taxon>
        <taxon>Halobacteria</taxon>
        <taxon>Halobacteriales</taxon>
        <taxon>Natrialbaceae</taxon>
        <taxon>Natrinema</taxon>
    </lineage>
</organism>
<accession>A0A4P8WKQ0</accession>
<dbReference type="EMBL" id="CP040330">
    <property type="protein sequence ID" value="QCS44128.1"/>
    <property type="molecule type" value="Genomic_DNA"/>
</dbReference>
<dbReference type="InterPro" id="IPR058328">
    <property type="entry name" value="DUF8015"/>
</dbReference>
<dbReference type="KEGG" id="nvr:FEJ81_17935"/>
<protein>
    <submittedName>
        <fullName evidence="2">Uncharacterized protein</fullName>
    </submittedName>
</protein>
<evidence type="ECO:0000256" key="1">
    <source>
        <dbReference type="SAM" id="Phobius"/>
    </source>
</evidence>
<keyword evidence="1" id="KW-0472">Membrane</keyword>
<dbReference type="Pfam" id="PF26047">
    <property type="entry name" value="DUF8015"/>
    <property type="match status" value="1"/>
</dbReference>
<dbReference type="AlphaFoldDB" id="A0A4P8WKQ0"/>
<proteinExistence type="predicted"/>
<gene>
    <name evidence="2" type="ORF">FEJ81_17935</name>
</gene>
<sequence length="82" mass="8368">MYENRIGHPGRDPLEALVDVLTAASRYDLLLGIVPLAFAVALVAATVLGVSEVQALSVAAGVGVAAVIDACYLHPPVDRGSA</sequence>
<dbReference type="RefSeq" id="WP_138246576.1">
    <property type="nucleotide sequence ID" value="NZ_CP040330.1"/>
</dbReference>
<feature type="transmembrane region" description="Helical" evidence="1">
    <location>
        <begin position="55"/>
        <end position="73"/>
    </location>
</feature>
<dbReference type="OrthoDB" id="170259at2157"/>
<dbReference type="Proteomes" id="UP000302218">
    <property type="component" value="Chromosome"/>
</dbReference>
<reference evidence="3" key="1">
    <citation type="submission" date="2019-05" db="EMBL/GenBank/DDBJ databases">
        <title>Genome sequence and methylation pattern of the halophilic Archaeon Natrinema versiforme BOL5-4.</title>
        <authorList>
            <person name="DasSarma P."/>
            <person name="Anton B.P."/>
            <person name="DasSarma S.L."/>
            <person name="Martinez F.L."/>
            <person name="Guzman D."/>
            <person name="Roberts R.J."/>
            <person name="DasSarma S."/>
        </authorList>
    </citation>
    <scope>NUCLEOTIDE SEQUENCE [LARGE SCALE GENOMIC DNA]</scope>
    <source>
        <strain evidence="3">BOL5-4</strain>
    </source>
</reference>